<name>A0A814EHX7_9BILA</name>
<accession>A0A814EHX7</accession>
<sequence length="113" mass="13029">MSKVINVKKIELKKLGYNDLENWLNSSTNHVYIGRNMTYYVPGAKGSKWANPFKVDKYGRDGCLQKYEEYVLSQDDLVNSLSELKGKVLGCWCHPEKCHGDILIKLIKDKYPD</sequence>
<comment type="caution">
    <text evidence="2">The sequence shown here is derived from an EMBL/GenBank/DDBJ whole genome shotgun (WGS) entry which is preliminary data.</text>
</comment>
<evidence type="ECO:0000313" key="3">
    <source>
        <dbReference type="Proteomes" id="UP000663879"/>
    </source>
</evidence>
<dbReference type="InterPro" id="IPR025475">
    <property type="entry name" value="DUF4326"/>
</dbReference>
<proteinExistence type="predicted"/>
<evidence type="ECO:0000313" key="2">
    <source>
        <dbReference type="EMBL" id="CAF0971321.1"/>
    </source>
</evidence>
<dbReference type="OrthoDB" id="272703at2759"/>
<organism evidence="2 3">
    <name type="scientific">Brachionus calyciflorus</name>
    <dbReference type="NCBI Taxonomy" id="104777"/>
    <lineage>
        <taxon>Eukaryota</taxon>
        <taxon>Metazoa</taxon>
        <taxon>Spiralia</taxon>
        <taxon>Gnathifera</taxon>
        <taxon>Rotifera</taxon>
        <taxon>Eurotatoria</taxon>
        <taxon>Monogononta</taxon>
        <taxon>Pseudotrocha</taxon>
        <taxon>Ploima</taxon>
        <taxon>Brachionidae</taxon>
        <taxon>Brachionus</taxon>
    </lineage>
</organism>
<reference evidence="2" key="1">
    <citation type="submission" date="2021-02" db="EMBL/GenBank/DDBJ databases">
        <authorList>
            <person name="Nowell W R."/>
        </authorList>
    </citation>
    <scope>NUCLEOTIDE SEQUENCE</scope>
    <source>
        <strain evidence="2">Ploen Becks lab</strain>
    </source>
</reference>
<evidence type="ECO:0000259" key="1">
    <source>
        <dbReference type="Pfam" id="PF14216"/>
    </source>
</evidence>
<protein>
    <recommendedName>
        <fullName evidence="1">DUF4326 domain-containing protein</fullName>
    </recommendedName>
</protein>
<dbReference type="Proteomes" id="UP000663879">
    <property type="component" value="Unassembled WGS sequence"/>
</dbReference>
<feature type="domain" description="DUF4326" evidence="1">
    <location>
        <begin position="26"/>
        <end position="104"/>
    </location>
</feature>
<gene>
    <name evidence="2" type="ORF">OXX778_LOCUS14933</name>
</gene>
<keyword evidence="3" id="KW-1185">Reference proteome</keyword>
<dbReference type="Pfam" id="PF14216">
    <property type="entry name" value="DUF4326"/>
    <property type="match status" value="1"/>
</dbReference>
<dbReference type="AlphaFoldDB" id="A0A814EHX7"/>
<dbReference type="EMBL" id="CAJNOC010003180">
    <property type="protein sequence ID" value="CAF0971321.1"/>
    <property type="molecule type" value="Genomic_DNA"/>
</dbReference>